<dbReference type="OrthoDB" id="57957at2759"/>
<dbReference type="GO" id="GO:0006397">
    <property type="term" value="P:mRNA processing"/>
    <property type="evidence" value="ECO:0007669"/>
    <property type="project" value="UniProtKB-KW"/>
</dbReference>
<evidence type="ECO:0000256" key="9">
    <source>
        <dbReference type="RuleBase" id="RU369031"/>
    </source>
</evidence>
<reference evidence="10 11" key="1">
    <citation type="submission" date="2012-10" db="EMBL/GenBank/DDBJ databases">
        <authorList>
            <person name="Zafar N."/>
            <person name="Inman J."/>
            <person name="Hall N."/>
            <person name="Lorenzi H."/>
            <person name="Caler E."/>
        </authorList>
    </citation>
    <scope>NUCLEOTIDE SEQUENCE [LARGE SCALE GENOMIC DNA]</scope>
    <source>
        <strain evidence="10 11">IP1</strain>
    </source>
</reference>
<keyword evidence="3 9" id="KW-0507">mRNA processing</keyword>
<dbReference type="OMA" id="PNCYEFG"/>
<gene>
    <name evidence="10" type="ORF">EIN_226470</name>
</gene>
<keyword evidence="6 9" id="KW-0539">Nucleus</keyword>
<keyword evidence="11" id="KW-1185">Reference proteome</keyword>
<sequence>MAFQMKPHFDQSIAVVCRSNQNRSTCAHRRLKQLGYNVSSFGTGQYTILPGPVRNFRFQFGTPYKDIKTMLSKDEMHIDFFKKHKIFQMLDKNAILKSAPERFQETKKEFAIVISLDYQVFMDLLEYFDTRQQQTGDLCYVFNMNVVDQFDAAENGAMEVSEFLKLLENDVDWMSNIDRIIRTFYNKTRLNVMHSLQIY</sequence>
<dbReference type="KEGG" id="eiv:EIN_226470"/>
<keyword evidence="5 9" id="KW-0904">Protein phosphatase</keyword>
<dbReference type="Proteomes" id="UP000014680">
    <property type="component" value="Unassembled WGS sequence"/>
</dbReference>
<evidence type="ECO:0000313" key="10">
    <source>
        <dbReference type="EMBL" id="ELP88274.1"/>
    </source>
</evidence>
<proteinExistence type="inferred from homology"/>
<dbReference type="EC" id="3.1.3.16" evidence="9"/>
<evidence type="ECO:0000256" key="4">
    <source>
        <dbReference type="ARBA" id="ARBA00022801"/>
    </source>
</evidence>
<dbReference type="VEuPathDB" id="AmoebaDB:EIN_226470"/>
<evidence type="ECO:0000256" key="1">
    <source>
        <dbReference type="ARBA" id="ARBA00004123"/>
    </source>
</evidence>
<accession>A0A0A1U2L7</accession>
<evidence type="ECO:0000256" key="5">
    <source>
        <dbReference type="ARBA" id="ARBA00022912"/>
    </source>
</evidence>
<protein>
    <recommendedName>
        <fullName evidence="9">RNA polymerase II subunit A C-terminal domain phosphatase SSU72</fullName>
        <shortName evidence="9">CTD phosphatase SSU72</shortName>
        <ecNumber evidence="9">3.1.3.16</ecNumber>
    </recommendedName>
</protein>
<evidence type="ECO:0000313" key="11">
    <source>
        <dbReference type="Proteomes" id="UP000014680"/>
    </source>
</evidence>
<organism evidence="10 11">
    <name type="scientific">Entamoeba invadens IP1</name>
    <dbReference type="NCBI Taxonomy" id="370355"/>
    <lineage>
        <taxon>Eukaryota</taxon>
        <taxon>Amoebozoa</taxon>
        <taxon>Evosea</taxon>
        <taxon>Archamoebae</taxon>
        <taxon>Mastigamoebida</taxon>
        <taxon>Entamoebidae</taxon>
        <taxon>Entamoeba</taxon>
    </lineage>
</organism>
<dbReference type="GO" id="GO:0005634">
    <property type="term" value="C:nucleus"/>
    <property type="evidence" value="ECO:0007669"/>
    <property type="project" value="UniProtKB-SubCell"/>
</dbReference>
<comment type="function">
    <text evidence="9">Protein phosphatase that catalyzes the dephosphorylation of the C-terminal domain of RNA polymerase II. Plays a role in RNA processing and termination.</text>
</comment>
<name>A0A0A1U2L7_ENTIV</name>
<dbReference type="GO" id="GO:0004722">
    <property type="term" value="F:protein serine/threonine phosphatase activity"/>
    <property type="evidence" value="ECO:0007669"/>
    <property type="project" value="UniProtKB-UniRule"/>
</dbReference>
<comment type="subcellular location">
    <subcellularLocation>
        <location evidence="1 9">Nucleus</location>
    </subcellularLocation>
</comment>
<evidence type="ECO:0000256" key="3">
    <source>
        <dbReference type="ARBA" id="ARBA00022664"/>
    </source>
</evidence>
<dbReference type="Pfam" id="PF04722">
    <property type="entry name" value="Ssu72"/>
    <property type="match status" value="1"/>
</dbReference>
<dbReference type="GeneID" id="14887035"/>
<comment type="catalytic activity">
    <reaction evidence="7 9">
        <text>O-phospho-L-seryl-[protein] + H2O = L-seryl-[protein] + phosphate</text>
        <dbReference type="Rhea" id="RHEA:20629"/>
        <dbReference type="Rhea" id="RHEA-COMP:9863"/>
        <dbReference type="Rhea" id="RHEA-COMP:11604"/>
        <dbReference type="ChEBI" id="CHEBI:15377"/>
        <dbReference type="ChEBI" id="CHEBI:29999"/>
        <dbReference type="ChEBI" id="CHEBI:43474"/>
        <dbReference type="ChEBI" id="CHEBI:83421"/>
        <dbReference type="EC" id="3.1.3.16"/>
    </reaction>
</comment>
<dbReference type="InterPro" id="IPR006811">
    <property type="entry name" value="RNA_pol_II_suA"/>
</dbReference>
<dbReference type="PANTHER" id="PTHR20383">
    <property type="entry name" value="RNA POLYMERASE II SUBUNIT A C-TERMINAL DOMAIN PHOSPHATASE"/>
    <property type="match status" value="1"/>
</dbReference>
<comment type="catalytic activity">
    <reaction evidence="8 9">
        <text>O-phospho-L-threonyl-[protein] + H2O = L-threonyl-[protein] + phosphate</text>
        <dbReference type="Rhea" id="RHEA:47004"/>
        <dbReference type="Rhea" id="RHEA-COMP:11060"/>
        <dbReference type="Rhea" id="RHEA-COMP:11605"/>
        <dbReference type="ChEBI" id="CHEBI:15377"/>
        <dbReference type="ChEBI" id="CHEBI:30013"/>
        <dbReference type="ChEBI" id="CHEBI:43474"/>
        <dbReference type="ChEBI" id="CHEBI:61977"/>
        <dbReference type="EC" id="3.1.3.16"/>
    </reaction>
</comment>
<evidence type="ECO:0000256" key="2">
    <source>
        <dbReference type="ARBA" id="ARBA00008978"/>
    </source>
</evidence>
<evidence type="ECO:0000256" key="8">
    <source>
        <dbReference type="ARBA" id="ARBA00048336"/>
    </source>
</evidence>
<dbReference type="AlphaFoldDB" id="A0A0A1U2L7"/>
<dbReference type="Gene3D" id="3.40.50.2300">
    <property type="match status" value="2"/>
</dbReference>
<dbReference type="EMBL" id="KB206756">
    <property type="protein sequence ID" value="ELP88274.1"/>
    <property type="molecule type" value="Genomic_DNA"/>
</dbReference>
<keyword evidence="4 9" id="KW-0378">Hydrolase</keyword>
<comment type="similarity">
    <text evidence="2 9">Belongs to the SSU72 phosphatase family.</text>
</comment>
<evidence type="ECO:0000256" key="7">
    <source>
        <dbReference type="ARBA" id="ARBA00047761"/>
    </source>
</evidence>
<dbReference type="RefSeq" id="XP_004255045.1">
    <property type="nucleotide sequence ID" value="XM_004254997.1"/>
</dbReference>
<evidence type="ECO:0000256" key="6">
    <source>
        <dbReference type="ARBA" id="ARBA00023242"/>
    </source>
</evidence>